<evidence type="ECO:0000313" key="3">
    <source>
        <dbReference type="Proteomes" id="UP001161757"/>
    </source>
</evidence>
<dbReference type="Proteomes" id="UP001161757">
    <property type="component" value="Unassembled WGS sequence"/>
</dbReference>
<feature type="compositionally biased region" description="Polar residues" evidence="1">
    <location>
        <begin position="34"/>
        <end position="44"/>
    </location>
</feature>
<sequence length="115" mass="12060">MLALFIQLHLRQVAMPGWRADGRPIAGGARRATTGRSVSGSSINKGRGSKGAVKLKAALPAPSGILAKASIDPALPPPWTSAPRLCPLKATLHILHLLLCLCFEEPPPALCCPHC</sequence>
<organism evidence="2 3">
    <name type="scientific">Exophiala dermatitidis</name>
    <name type="common">Black yeast-like fungus</name>
    <name type="synonym">Wangiella dermatitidis</name>
    <dbReference type="NCBI Taxonomy" id="5970"/>
    <lineage>
        <taxon>Eukaryota</taxon>
        <taxon>Fungi</taxon>
        <taxon>Dikarya</taxon>
        <taxon>Ascomycota</taxon>
        <taxon>Pezizomycotina</taxon>
        <taxon>Eurotiomycetes</taxon>
        <taxon>Chaetothyriomycetidae</taxon>
        <taxon>Chaetothyriales</taxon>
        <taxon>Herpotrichiellaceae</taxon>
        <taxon>Exophiala</taxon>
    </lineage>
</organism>
<comment type="caution">
    <text evidence="2">The sequence shown here is derived from an EMBL/GenBank/DDBJ whole genome shotgun (WGS) entry which is preliminary data.</text>
</comment>
<accession>A0AAN6EMG1</accession>
<reference evidence="2" key="1">
    <citation type="submission" date="2023-01" db="EMBL/GenBank/DDBJ databases">
        <title>Exophiala dermititidis isolated from Cystic Fibrosis Patient.</title>
        <authorList>
            <person name="Kurbessoian T."/>
            <person name="Crocker A."/>
            <person name="Murante D."/>
            <person name="Hogan D.A."/>
            <person name="Stajich J.E."/>
        </authorList>
    </citation>
    <scope>NUCLEOTIDE SEQUENCE</scope>
    <source>
        <strain evidence="2">Ex8</strain>
    </source>
</reference>
<feature type="region of interest" description="Disordered" evidence="1">
    <location>
        <begin position="25"/>
        <end position="48"/>
    </location>
</feature>
<gene>
    <name evidence="2" type="ORF">HRR80_007834</name>
</gene>
<name>A0AAN6EMG1_EXODE</name>
<dbReference type="AlphaFoldDB" id="A0AAN6EMG1"/>
<evidence type="ECO:0000313" key="2">
    <source>
        <dbReference type="EMBL" id="KAJ8988057.1"/>
    </source>
</evidence>
<evidence type="ECO:0000256" key="1">
    <source>
        <dbReference type="SAM" id="MobiDB-lite"/>
    </source>
</evidence>
<protein>
    <submittedName>
        <fullName evidence="2">Uncharacterized protein</fullName>
    </submittedName>
</protein>
<proteinExistence type="predicted"/>
<dbReference type="EMBL" id="JAJGCB010000020">
    <property type="protein sequence ID" value="KAJ8988057.1"/>
    <property type="molecule type" value="Genomic_DNA"/>
</dbReference>